<dbReference type="Pfam" id="PF01061">
    <property type="entry name" value="ABC2_membrane"/>
    <property type="match status" value="1"/>
</dbReference>
<sequence length="251" mass="27177">MSAYAALTRASFKASVRDTATVFFTFAFPLLFLITFGLIFQGREVDDTGYHYIDYIAPGVLSWGVANAALFGVAFSLMSWRNDDLLRLIRLSPASIWSVLNSRAVVSLLVSVLQSVLFIGVALLPFFGLELHANWLLSLPVLVVAVSAFLALGVIVGNFSKTPEAVAAIANCIIVPMAFIAGSFFPLDMMPGWIEAVSRALPLRYVNDGMSYALNGRGDLTDYLVALGALVVYTVGFGAIALKTFRWSNKS</sequence>
<dbReference type="InterPro" id="IPR000412">
    <property type="entry name" value="ABC_2_transport"/>
</dbReference>
<dbReference type="PRINTS" id="PR00164">
    <property type="entry name" value="ABC2TRNSPORT"/>
</dbReference>
<evidence type="ECO:0000313" key="9">
    <source>
        <dbReference type="Proteomes" id="UP000619293"/>
    </source>
</evidence>
<keyword evidence="3 6" id="KW-1133">Transmembrane helix</keyword>
<feature type="domain" description="ABC transmembrane type-2" evidence="7">
    <location>
        <begin position="20"/>
        <end position="248"/>
    </location>
</feature>
<keyword evidence="6" id="KW-0813">Transport</keyword>
<evidence type="ECO:0000259" key="7">
    <source>
        <dbReference type="PROSITE" id="PS51012"/>
    </source>
</evidence>
<comment type="similarity">
    <text evidence="6">Belongs to the ABC-2 integral membrane protein family.</text>
</comment>
<feature type="transmembrane region" description="Helical" evidence="6">
    <location>
        <begin position="21"/>
        <end position="40"/>
    </location>
</feature>
<dbReference type="InterPro" id="IPR013525">
    <property type="entry name" value="ABC2_TM"/>
</dbReference>
<keyword evidence="6" id="KW-1003">Cell membrane</keyword>
<dbReference type="AlphaFoldDB" id="A0A8J3JKC0"/>
<dbReference type="GO" id="GO:0046677">
    <property type="term" value="P:response to antibiotic"/>
    <property type="evidence" value="ECO:0007669"/>
    <property type="project" value="UniProtKB-KW"/>
</dbReference>
<reference evidence="8 9" key="1">
    <citation type="submission" date="2021-01" db="EMBL/GenBank/DDBJ databases">
        <title>Whole genome shotgun sequence of Catellatospora chokoriensis NBRC 107358.</title>
        <authorList>
            <person name="Komaki H."/>
            <person name="Tamura T."/>
        </authorList>
    </citation>
    <scope>NUCLEOTIDE SEQUENCE [LARGE SCALE GENOMIC DNA]</scope>
    <source>
        <strain evidence="8 9">NBRC 107358</strain>
    </source>
</reference>
<accession>A0A8J3JKC0</accession>
<name>A0A8J3JKC0_9ACTN</name>
<dbReference type="InterPro" id="IPR047817">
    <property type="entry name" value="ABC2_TM_bact-type"/>
</dbReference>
<dbReference type="InterPro" id="IPR051784">
    <property type="entry name" value="Nod_factor_ABC_transporter"/>
</dbReference>
<protein>
    <recommendedName>
        <fullName evidence="6">Transport permease protein</fullName>
    </recommendedName>
</protein>
<keyword evidence="4 6" id="KW-0472">Membrane</keyword>
<evidence type="ECO:0000256" key="5">
    <source>
        <dbReference type="ARBA" id="ARBA00023251"/>
    </source>
</evidence>
<dbReference type="GO" id="GO:0043190">
    <property type="term" value="C:ATP-binding cassette (ABC) transporter complex"/>
    <property type="evidence" value="ECO:0007669"/>
    <property type="project" value="InterPro"/>
</dbReference>
<keyword evidence="5" id="KW-0046">Antibiotic resistance</keyword>
<feature type="transmembrane region" description="Helical" evidence="6">
    <location>
        <begin position="105"/>
        <end position="129"/>
    </location>
</feature>
<feature type="transmembrane region" description="Helical" evidence="6">
    <location>
        <begin position="60"/>
        <end position="80"/>
    </location>
</feature>
<dbReference type="PROSITE" id="PS51012">
    <property type="entry name" value="ABC_TM2"/>
    <property type="match status" value="1"/>
</dbReference>
<feature type="transmembrane region" description="Helical" evidence="6">
    <location>
        <begin position="223"/>
        <end position="242"/>
    </location>
</feature>
<evidence type="ECO:0000313" key="8">
    <source>
        <dbReference type="EMBL" id="GIF86586.1"/>
    </source>
</evidence>
<feature type="transmembrane region" description="Helical" evidence="6">
    <location>
        <begin position="166"/>
        <end position="185"/>
    </location>
</feature>
<feature type="transmembrane region" description="Helical" evidence="6">
    <location>
        <begin position="135"/>
        <end position="159"/>
    </location>
</feature>
<dbReference type="Proteomes" id="UP000619293">
    <property type="component" value="Unassembled WGS sequence"/>
</dbReference>
<keyword evidence="2 6" id="KW-0812">Transmembrane</keyword>
<dbReference type="GO" id="GO:0140359">
    <property type="term" value="F:ABC-type transporter activity"/>
    <property type="evidence" value="ECO:0007669"/>
    <property type="project" value="InterPro"/>
</dbReference>
<dbReference type="PANTHER" id="PTHR43229">
    <property type="entry name" value="NODULATION PROTEIN J"/>
    <property type="match status" value="1"/>
</dbReference>
<dbReference type="PANTHER" id="PTHR43229:SF2">
    <property type="entry name" value="NODULATION PROTEIN J"/>
    <property type="match status" value="1"/>
</dbReference>
<comment type="subcellular location">
    <subcellularLocation>
        <location evidence="6">Cell membrane</location>
        <topology evidence="6">Multi-pass membrane protein</topology>
    </subcellularLocation>
    <subcellularLocation>
        <location evidence="1">Membrane</location>
        <topology evidence="1">Multi-pass membrane protein</topology>
    </subcellularLocation>
</comment>
<gene>
    <name evidence="8" type="ORF">Cch02nite_00300</name>
</gene>
<evidence type="ECO:0000256" key="3">
    <source>
        <dbReference type="ARBA" id="ARBA00022989"/>
    </source>
</evidence>
<dbReference type="EMBL" id="BONG01000001">
    <property type="protein sequence ID" value="GIF86586.1"/>
    <property type="molecule type" value="Genomic_DNA"/>
</dbReference>
<evidence type="ECO:0000256" key="2">
    <source>
        <dbReference type="ARBA" id="ARBA00022692"/>
    </source>
</evidence>
<dbReference type="PIRSF" id="PIRSF006648">
    <property type="entry name" value="DrrB"/>
    <property type="match status" value="1"/>
</dbReference>
<comment type="caution">
    <text evidence="8">The sequence shown here is derived from an EMBL/GenBank/DDBJ whole genome shotgun (WGS) entry which is preliminary data.</text>
</comment>
<evidence type="ECO:0000256" key="6">
    <source>
        <dbReference type="RuleBase" id="RU361157"/>
    </source>
</evidence>
<proteinExistence type="inferred from homology"/>
<evidence type="ECO:0000256" key="1">
    <source>
        <dbReference type="ARBA" id="ARBA00004141"/>
    </source>
</evidence>
<dbReference type="RefSeq" id="WP_120315860.1">
    <property type="nucleotide sequence ID" value="NZ_BAAALB010000004.1"/>
</dbReference>
<keyword evidence="9" id="KW-1185">Reference proteome</keyword>
<evidence type="ECO:0000256" key="4">
    <source>
        <dbReference type="ARBA" id="ARBA00023136"/>
    </source>
</evidence>
<organism evidence="8 9">
    <name type="scientific">Catellatospora chokoriensis</name>
    <dbReference type="NCBI Taxonomy" id="310353"/>
    <lineage>
        <taxon>Bacteria</taxon>
        <taxon>Bacillati</taxon>
        <taxon>Actinomycetota</taxon>
        <taxon>Actinomycetes</taxon>
        <taxon>Micromonosporales</taxon>
        <taxon>Micromonosporaceae</taxon>
        <taxon>Catellatospora</taxon>
    </lineage>
</organism>